<dbReference type="HOGENOM" id="CLU_2677764_0_0_1"/>
<dbReference type="STRING" id="1095629.A0A0C9WIU0"/>
<proteinExistence type="predicted"/>
<accession>A0A0C9WIU0</accession>
<reference evidence="2" key="2">
    <citation type="submission" date="2015-01" db="EMBL/GenBank/DDBJ databases">
        <title>Evolutionary Origins and Diversification of the Mycorrhizal Mutualists.</title>
        <authorList>
            <consortium name="DOE Joint Genome Institute"/>
            <consortium name="Mycorrhizal Genomics Consortium"/>
            <person name="Kohler A."/>
            <person name="Kuo A."/>
            <person name="Nagy L.G."/>
            <person name="Floudas D."/>
            <person name="Copeland A."/>
            <person name="Barry K.W."/>
            <person name="Cichocki N."/>
            <person name="Veneault-Fourrey C."/>
            <person name="LaButti K."/>
            <person name="Lindquist E.A."/>
            <person name="Lipzen A."/>
            <person name="Lundell T."/>
            <person name="Morin E."/>
            <person name="Murat C."/>
            <person name="Riley R."/>
            <person name="Ohm R."/>
            <person name="Sun H."/>
            <person name="Tunlid A."/>
            <person name="Henrissat B."/>
            <person name="Grigoriev I.V."/>
            <person name="Hibbett D.S."/>
            <person name="Martin F."/>
        </authorList>
    </citation>
    <scope>NUCLEOTIDE SEQUENCE [LARGE SCALE GENOMIC DNA]</scope>
    <source>
        <strain evidence="2">LaAM-08-1</strain>
    </source>
</reference>
<evidence type="ECO:0000313" key="2">
    <source>
        <dbReference type="Proteomes" id="UP000054477"/>
    </source>
</evidence>
<reference evidence="1 2" key="1">
    <citation type="submission" date="2014-04" db="EMBL/GenBank/DDBJ databases">
        <authorList>
            <consortium name="DOE Joint Genome Institute"/>
            <person name="Kuo A."/>
            <person name="Kohler A."/>
            <person name="Nagy L.G."/>
            <person name="Floudas D."/>
            <person name="Copeland A."/>
            <person name="Barry K.W."/>
            <person name="Cichocki N."/>
            <person name="Veneault-Fourrey C."/>
            <person name="LaButti K."/>
            <person name="Lindquist E.A."/>
            <person name="Lipzen A."/>
            <person name="Lundell T."/>
            <person name="Morin E."/>
            <person name="Murat C."/>
            <person name="Sun H."/>
            <person name="Tunlid A."/>
            <person name="Henrissat B."/>
            <person name="Grigoriev I.V."/>
            <person name="Hibbett D.S."/>
            <person name="Martin F."/>
            <person name="Nordberg H.P."/>
            <person name="Cantor M.N."/>
            <person name="Hua S.X."/>
        </authorList>
    </citation>
    <scope>NUCLEOTIDE SEQUENCE [LARGE SCALE GENOMIC DNA]</scope>
    <source>
        <strain evidence="1 2">LaAM-08-1</strain>
    </source>
</reference>
<protein>
    <submittedName>
        <fullName evidence="1">Uncharacterized protein</fullName>
    </submittedName>
</protein>
<dbReference type="EMBL" id="KN838839">
    <property type="protein sequence ID" value="KIJ93529.1"/>
    <property type="molecule type" value="Genomic_DNA"/>
</dbReference>
<evidence type="ECO:0000313" key="1">
    <source>
        <dbReference type="EMBL" id="KIJ93529.1"/>
    </source>
</evidence>
<dbReference type="AlphaFoldDB" id="A0A0C9WIU0"/>
<sequence length="75" mass="8054">VDLAAAVRTGNCSGAPRLLYEFGRPPPVAPASDLTVPEPTSTRTIHPKIVHHPAIFLDNVIIILARFADAGFRPK</sequence>
<feature type="non-terminal residue" evidence="1">
    <location>
        <position position="1"/>
    </location>
</feature>
<dbReference type="Proteomes" id="UP000054477">
    <property type="component" value="Unassembled WGS sequence"/>
</dbReference>
<name>A0A0C9WIU0_9AGAR</name>
<dbReference type="Gene3D" id="1.10.520.10">
    <property type="match status" value="1"/>
</dbReference>
<organism evidence="1 2">
    <name type="scientific">Laccaria amethystina LaAM-08-1</name>
    <dbReference type="NCBI Taxonomy" id="1095629"/>
    <lineage>
        <taxon>Eukaryota</taxon>
        <taxon>Fungi</taxon>
        <taxon>Dikarya</taxon>
        <taxon>Basidiomycota</taxon>
        <taxon>Agaricomycotina</taxon>
        <taxon>Agaricomycetes</taxon>
        <taxon>Agaricomycetidae</taxon>
        <taxon>Agaricales</taxon>
        <taxon>Agaricineae</taxon>
        <taxon>Hydnangiaceae</taxon>
        <taxon>Laccaria</taxon>
    </lineage>
</organism>
<gene>
    <name evidence="1" type="ORF">K443DRAFT_111945</name>
</gene>
<dbReference type="OrthoDB" id="2113341at2759"/>
<keyword evidence="2" id="KW-1185">Reference proteome</keyword>